<comment type="similarity">
    <text evidence="2 8">Belongs to the major facilitator superfamily. Bcr/CmlA family.</text>
</comment>
<dbReference type="PROSITE" id="PS50850">
    <property type="entry name" value="MFS"/>
    <property type="match status" value="1"/>
</dbReference>
<dbReference type="InterPro" id="IPR036259">
    <property type="entry name" value="MFS_trans_sf"/>
</dbReference>
<dbReference type="Pfam" id="PF07690">
    <property type="entry name" value="MFS_1"/>
    <property type="match status" value="1"/>
</dbReference>
<evidence type="ECO:0000259" key="9">
    <source>
        <dbReference type="PROSITE" id="PS50850"/>
    </source>
</evidence>
<feature type="transmembrane region" description="Helical" evidence="8">
    <location>
        <begin position="123"/>
        <end position="148"/>
    </location>
</feature>
<feature type="transmembrane region" description="Helical" evidence="8">
    <location>
        <begin position="154"/>
        <end position="171"/>
    </location>
</feature>
<keyword evidence="7 8" id="KW-0472">Membrane</keyword>
<dbReference type="OrthoDB" id="9800416at2"/>
<feature type="transmembrane region" description="Helical" evidence="8">
    <location>
        <begin position="237"/>
        <end position="259"/>
    </location>
</feature>
<keyword evidence="11" id="KW-1185">Reference proteome</keyword>
<dbReference type="Proteomes" id="UP000243507">
    <property type="component" value="Unassembled WGS sequence"/>
</dbReference>
<dbReference type="NCBIfam" id="TIGR00710">
    <property type="entry name" value="efflux_Bcr_CflA"/>
    <property type="match status" value="1"/>
</dbReference>
<organism evidence="10 11">
    <name type="scientific">Pseudothioclava arenosa</name>
    <dbReference type="NCBI Taxonomy" id="1795308"/>
    <lineage>
        <taxon>Bacteria</taxon>
        <taxon>Pseudomonadati</taxon>
        <taxon>Pseudomonadota</taxon>
        <taxon>Alphaproteobacteria</taxon>
        <taxon>Rhodobacterales</taxon>
        <taxon>Paracoccaceae</taxon>
        <taxon>Pseudothioclava</taxon>
    </lineage>
</organism>
<proteinExistence type="inferred from homology"/>
<feature type="transmembrane region" description="Helical" evidence="8">
    <location>
        <begin position="90"/>
        <end position="111"/>
    </location>
</feature>
<protein>
    <recommendedName>
        <fullName evidence="8">Bcr/CflA family efflux transporter</fullName>
    </recommendedName>
</protein>
<reference evidence="10 11" key="1">
    <citation type="submission" date="2017-09" db="EMBL/GenBank/DDBJ databases">
        <title>A multilocus sequence analysis scheme for characterization of bacteria in the genus Thioclava.</title>
        <authorList>
            <person name="Liu Y."/>
            <person name="Shao Z."/>
        </authorList>
    </citation>
    <scope>NUCLEOTIDE SEQUENCE [LARGE SCALE GENOMIC DNA]</scope>
    <source>
        <strain evidence="10 11">CAU 1312</strain>
    </source>
</reference>
<feature type="transmembrane region" description="Helical" evidence="8">
    <location>
        <begin position="65"/>
        <end position="84"/>
    </location>
</feature>
<feature type="transmembrane region" description="Helical" evidence="8">
    <location>
        <begin position="330"/>
        <end position="356"/>
    </location>
</feature>
<feature type="transmembrane region" description="Helical" evidence="8">
    <location>
        <begin position="205"/>
        <end position="225"/>
    </location>
</feature>
<dbReference type="GO" id="GO:1990961">
    <property type="term" value="P:xenobiotic detoxification by transmembrane export across the plasma membrane"/>
    <property type="evidence" value="ECO:0007669"/>
    <property type="project" value="InterPro"/>
</dbReference>
<keyword evidence="8" id="KW-0997">Cell inner membrane</keyword>
<keyword evidence="5 8" id="KW-0812">Transmembrane</keyword>
<evidence type="ECO:0000313" key="11">
    <source>
        <dbReference type="Proteomes" id="UP000243507"/>
    </source>
</evidence>
<accession>A0A2A4CQU7</accession>
<dbReference type="InterPro" id="IPR011701">
    <property type="entry name" value="MFS"/>
</dbReference>
<evidence type="ECO:0000256" key="1">
    <source>
        <dbReference type="ARBA" id="ARBA00004651"/>
    </source>
</evidence>
<evidence type="ECO:0000313" key="10">
    <source>
        <dbReference type="EMBL" id="PCD76975.1"/>
    </source>
</evidence>
<feature type="transmembrane region" description="Helical" evidence="8">
    <location>
        <begin position="296"/>
        <end position="318"/>
    </location>
</feature>
<dbReference type="InterPro" id="IPR020846">
    <property type="entry name" value="MFS_dom"/>
</dbReference>
<comment type="caution">
    <text evidence="8">Lacks conserved residue(s) required for the propagation of feature annotation.</text>
</comment>
<dbReference type="GO" id="GO:0042910">
    <property type="term" value="F:xenobiotic transmembrane transporter activity"/>
    <property type="evidence" value="ECO:0007669"/>
    <property type="project" value="InterPro"/>
</dbReference>
<evidence type="ECO:0000256" key="2">
    <source>
        <dbReference type="ARBA" id="ARBA00006236"/>
    </source>
</evidence>
<dbReference type="AlphaFoldDB" id="A0A2A4CQU7"/>
<dbReference type="Gene3D" id="1.20.1720.10">
    <property type="entry name" value="Multidrug resistance protein D"/>
    <property type="match status" value="1"/>
</dbReference>
<dbReference type="EMBL" id="NTJD01000004">
    <property type="protein sequence ID" value="PCD76975.1"/>
    <property type="molecule type" value="Genomic_DNA"/>
</dbReference>
<evidence type="ECO:0000256" key="7">
    <source>
        <dbReference type="ARBA" id="ARBA00023136"/>
    </source>
</evidence>
<sequence length="383" mass="41107">MLAMLVATVAYSIDSMLPAFPEIAKTFSPDDPNRAQLVLTAFMLGMGGGTFIVGPLSDTFGRRPIILLGAAIYIAGSVAAVYAQTLEALLIARVVQGLGASGARIVSMALVRDLYAGREMARVTSFIMMIFILVPALAPSIGAVFISFAGWHGVFWSFVGFGLIGVSWLFLRQPETLPPERRRPLHLRPLWQAIKEVLSDRNVRFYIAILTLGFGQMFALLSSAQQLFAAHGVTENFALWFAAMALLAGTGTIFNIKFVMTLGMHRIASGAYLMQIVSSSIMFALAWSGVTEAANGFYFVFAWAVTVFFMAGVTFGNLNALAMQKLGHIAGMAASVITAISTLGAVAIAAPVGLLFDGTPRPIVTATLICSALAWLMMKRTER</sequence>
<feature type="transmembrane region" description="Helical" evidence="8">
    <location>
        <begin position="37"/>
        <end position="53"/>
    </location>
</feature>
<dbReference type="InterPro" id="IPR004812">
    <property type="entry name" value="Efflux_drug-R_Bcr/CmlA"/>
</dbReference>
<dbReference type="PANTHER" id="PTHR23502">
    <property type="entry name" value="MAJOR FACILITATOR SUPERFAMILY"/>
    <property type="match status" value="1"/>
</dbReference>
<keyword evidence="6 8" id="KW-1133">Transmembrane helix</keyword>
<dbReference type="SUPFAM" id="SSF103473">
    <property type="entry name" value="MFS general substrate transporter"/>
    <property type="match status" value="1"/>
</dbReference>
<comment type="subcellular location">
    <subcellularLocation>
        <location evidence="8">Cell inner membrane</location>
        <topology evidence="8">Multi-pass membrane protein</topology>
    </subcellularLocation>
    <subcellularLocation>
        <location evidence="1">Cell membrane</location>
        <topology evidence="1">Multi-pass membrane protein</topology>
    </subcellularLocation>
</comment>
<keyword evidence="3 8" id="KW-0813">Transport</keyword>
<gene>
    <name evidence="10" type="ORF">CLN94_07010</name>
</gene>
<evidence type="ECO:0000256" key="6">
    <source>
        <dbReference type="ARBA" id="ARBA00022989"/>
    </source>
</evidence>
<evidence type="ECO:0000256" key="3">
    <source>
        <dbReference type="ARBA" id="ARBA00022448"/>
    </source>
</evidence>
<name>A0A2A4CQU7_9RHOB</name>
<dbReference type="CDD" id="cd17320">
    <property type="entry name" value="MFS_MdfA_MDR_like"/>
    <property type="match status" value="1"/>
</dbReference>
<dbReference type="GO" id="GO:0005886">
    <property type="term" value="C:plasma membrane"/>
    <property type="evidence" value="ECO:0007669"/>
    <property type="project" value="UniProtKB-SubCell"/>
</dbReference>
<comment type="caution">
    <text evidence="10">The sequence shown here is derived from an EMBL/GenBank/DDBJ whole genome shotgun (WGS) entry which is preliminary data.</text>
</comment>
<evidence type="ECO:0000256" key="4">
    <source>
        <dbReference type="ARBA" id="ARBA00022475"/>
    </source>
</evidence>
<evidence type="ECO:0000256" key="5">
    <source>
        <dbReference type="ARBA" id="ARBA00022692"/>
    </source>
</evidence>
<dbReference type="PANTHER" id="PTHR23502:SF132">
    <property type="entry name" value="POLYAMINE TRANSPORTER 2-RELATED"/>
    <property type="match status" value="1"/>
</dbReference>
<feature type="transmembrane region" description="Helical" evidence="8">
    <location>
        <begin position="271"/>
        <end position="290"/>
    </location>
</feature>
<evidence type="ECO:0000256" key="8">
    <source>
        <dbReference type="RuleBase" id="RU365088"/>
    </source>
</evidence>
<feature type="transmembrane region" description="Helical" evidence="8">
    <location>
        <begin position="362"/>
        <end position="378"/>
    </location>
</feature>
<keyword evidence="4" id="KW-1003">Cell membrane</keyword>
<feature type="domain" description="Major facilitator superfamily (MFS) profile" evidence="9">
    <location>
        <begin position="1"/>
        <end position="382"/>
    </location>
</feature>